<dbReference type="InterPro" id="IPR052346">
    <property type="entry name" value="O-mannosyl-transferase_TMTC"/>
</dbReference>
<organism evidence="5 6">
    <name type="scientific">Citrifermentans bemidjiense (strain ATCC BAA-1014 / DSM 16622 / JCM 12645 / Bem)</name>
    <name type="common">Geobacter bemidjiensis</name>
    <dbReference type="NCBI Taxonomy" id="404380"/>
    <lineage>
        <taxon>Bacteria</taxon>
        <taxon>Pseudomonadati</taxon>
        <taxon>Thermodesulfobacteriota</taxon>
        <taxon>Desulfuromonadia</taxon>
        <taxon>Geobacterales</taxon>
        <taxon>Geobacteraceae</taxon>
        <taxon>Citrifermentans</taxon>
    </lineage>
</organism>
<dbReference type="PANTHER" id="PTHR44227:SF3">
    <property type="entry name" value="PROTEIN O-MANNOSYL-TRANSFERASE TMTC4"/>
    <property type="match status" value="1"/>
</dbReference>
<dbReference type="RefSeq" id="WP_012531361.1">
    <property type="nucleotide sequence ID" value="NC_011146.1"/>
</dbReference>
<feature type="repeat" description="TPR" evidence="3">
    <location>
        <begin position="441"/>
        <end position="474"/>
    </location>
</feature>
<dbReference type="EMBL" id="CP001124">
    <property type="protein sequence ID" value="ACH39936.2"/>
    <property type="molecule type" value="Genomic_DNA"/>
</dbReference>
<evidence type="ECO:0000256" key="2">
    <source>
        <dbReference type="ARBA" id="ARBA00022803"/>
    </source>
</evidence>
<name>B5EIY1_CITBB</name>
<dbReference type="eggNOG" id="COG0457">
    <property type="taxonomic scope" value="Bacteria"/>
</dbReference>
<dbReference type="PANTHER" id="PTHR44227">
    <property type="match status" value="1"/>
</dbReference>
<feature type="repeat" description="TPR" evidence="3">
    <location>
        <begin position="509"/>
        <end position="542"/>
    </location>
</feature>
<dbReference type="OrthoDB" id="5395044at2"/>
<dbReference type="InterPro" id="IPR019734">
    <property type="entry name" value="TPR_rpt"/>
</dbReference>
<dbReference type="InterPro" id="IPR011990">
    <property type="entry name" value="TPR-like_helical_dom_sf"/>
</dbReference>
<dbReference type="SUPFAM" id="SSF48452">
    <property type="entry name" value="TPR-like"/>
    <property type="match status" value="1"/>
</dbReference>
<keyword evidence="1" id="KW-0677">Repeat</keyword>
<feature type="transmembrane region" description="Helical" evidence="4">
    <location>
        <begin position="160"/>
        <end position="177"/>
    </location>
</feature>
<feature type="repeat" description="TPR" evidence="3">
    <location>
        <begin position="543"/>
        <end position="576"/>
    </location>
</feature>
<sequence length="596" mass="67851">MNGNMMTNEAMKGKSLKGIKMRRVILLSLALLCITIAIYYQATGFNFILLDDNDYVTSNAHVMEGLSFESIKWAFMSNVSGHWHPLTWLSLMMDYQFFGLDPMGYHLTNIVIHGFNTVLLFVTLNYMTKALWRSAFVAVLFALHPLHVESVAWISERKDVLSGFFWMLTVLSYIAYVKSSKTYTYFLSLTFFVCGLMSKSMLVTLPLTMILLDFWPLNRFSPREKALEEYKLMGRVFALFSFLKEKIPFFVCVLISMTATIYAMGKGTGQLKTFGEIPFGLRIENVITAYVKYVKNTFWPTDLACFYPFPDSFSLWQVFGSLFFILLVSALTIWGRRRYPYLAVGWFWFLITLLPVIGLIQVGDQSMADRYTYIPLIGLFIMVTWGITDLTKNLQRQPVILALTASQLIFASAILTSNQLSFWRDELTLFRHALEVTKRNYFAHTHVGVALLNQGNTDIAIQEFQKAISIKPNYVLAHNDLGAAYAKQSKYDQAITEFQTAITINPRAVVFHKNLGDTFAQQGNLYAAIREYQIALTLNPGSAEIHFYLGNAFARLGNIDAAVKEYQTALAINANFSQAQTNLETVLNNRLGVYRP</sequence>
<evidence type="ECO:0000256" key="4">
    <source>
        <dbReference type="SAM" id="Phobius"/>
    </source>
</evidence>
<dbReference type="PROSITE" id="PS50293">
    <property type="entry name" value="TPR_REGION"/>
    <property type="match status" value="1"/>
</dbReference>
<keyword evidence="4" id="KW-0812">Transmembrane</keyword>
<dbReference type="PROSITE" id="PS50005">
    <property type="entry name" value="TPR"/>
    <property type="match status" value="4"/>
</dbReference>
<dbReference type="AlphaFoldDB" id="B5EIY1"/>
<accession>B5EIY1</accession>
<evidence type="ECO:0000256" key="3">
    <source>
        <dbReference type="PROSITE-ProRule" id="PRU00339"/>
    </source>
</evidence>
<dbReference type="SMART" id="SM00028">
    <property type="entry name" value="TPR"/>
    <property type="match status" value="4"/>
</dbReference>
<feature type="transmembrane region" description="Helical" evidence="4">
    <location>
        <begin position="314"/>
        <end position="334"/>
    </location>
</feature>
<keyword evidence="6" id="KW-1185">Reference proteome</keyword>
<feature type="transmembrane region" description="Helical" evidence="4">
    <location>
        <begin position="372"/>
        <end position="391"/>
    </location>
</feature>
<keyword evidence="4" id="KW-1133">Transmembrane helix</keyword>
<keyword evidence="2 3" id="KW-0802">TPR repeat</keyword>
<dbReference type="Proteomes" id="UP000008825">
    <property type="component" value="Chromosome"/>
</dbReference>
<feature type="transmembrane region" description="Helical" evidence="4">
    <location>
        <begin position="130"/>
        <end position="148"/>
    </location>
</feature>
<evidence type="ECO:0000313" key="6">
    <source>
        <dbReference type="Proteomes" id="UP000008825"/>
    </source>
</evidence>
<reference evidence="5 6" key="2">
    <citation type="journal article" date="2010" name="BMC Genomics">
        <title>The genome of Geobacter bemidjiensis, exemplar for the subsurface clade of Geobacter species that predominate in Fe(III)-reducing subsurface environments.</title>
        <authorList>
            <person name="Aklujkar M."/>
            <person name="Young N.D."/>
            <person name="Holmes D."/>
            <person name="Chavan M."/>
            <person name="Risso C."/>
            <person name="Kiss H.E."/>
            <person name="Han C.S."/>
            <person name="Land M.L."/>
            <person name="Lovley D.R."/>
        </authorList>
    </citation>
    <scope>NUCLEOTIDE SEQUENCE [LARGE SCALE GENOMIC DNA]</scope>
    <source>
        <strain evidence="6">ATCC BAA-1014 / DSM 16622 / JCM 12645 / Bem</strain>
    </source>
</reference>
<dbReference type="Pfam" id="PF13414">
    <property type="entry name" value="TPR_11"/>
    <property type="match status" value="2"/>
</dbReference>
<evidence type="ECO:0000256" key="1">
    <source>
        <dbReference type="ARBA" id="ARBA00022737"/>
    </source>
</evidence>
<keyword evidence="4" id="KW-0472">Membrane</keyword>
<feature type="transmembrane region" description="Helical" evidence="4">
    <location>
        <begin position="341"/>
        <end position="360"/>
    </location>
</feature>
<evidence type="ECO:0000313" key="5">
    <source>
        <dbReference type="EMBL" id="ACH39936.2"/>
    </source>
</evidence>
<proteinExistence type="predicted"/>
<feature type="repeat" description="TPR" evidence="3">
    <location>
        <begin position="475"/>
        <end position="508"/>
    </location>
</feature>
<feature type="transmembrane region" description="Helical" evidence="4">
    <location>
        <begin position="398"/>
        <end position="415"/>
    </location>
</feature>
<dbReference type="STRING" id="404380.Gbem_2933"/>
<dbReference type="KEGG" id="gbm:Gbem_2933"/>
<dbReference type="Gene3D" id="1.25.40.10">
    <property type="entry name" value="Tetratricopeptide repeat domain"/>
    <property type="match status" value="2"/>
</dbReference>
<feature type="transmembrane region" description="Helical" evidence="4">
    <location>
        <begin position="103"/>
        <end position="123"/>
    </location>
</feature>
<gene>
    <name evidence="5" type="ordered locus">Gbem_2933</name>
</gene>
<dbReference type="HOGENOM" id="CLU_011615_5_0_7"/>
<feature type="transmembrane region" description="Helical" evidence="4">
    <location>
        <begin position="189"/>
        <end position="212"/>
    </location>
</feature>
<reference evidence="5 6" key="1">
    <citation type="submission" date="2008-07" db="EMBL/GenBank/DDBJ databases">
        <title>Complete sequence of Geobacter bemidjiensis BEM.</title>
        <authorList>
            <consortium name="US DOE Joint Genome Institute"/>
            <person name="Lucas S."/>
            <person name="Copeland A."/>
            <person name="Lapidus A."/>
            <person name="Glavina del Rio T."/>
            <person name="Dalin E."/>
            <person name="Tice H."/>
            <person name="Bruce D."/>
            <person name="Goodwin L."/>
            <person name="Pitluck S."/>
            <person name="Kiss H."/>
            <person name="Brettin T."/>
            <person name="Detter J.C."/>
            <person name="Han C."/>
            <person name="Kuske C.R."/>
            <person name="Schmutz J."/>
            <person name="Larimer F."/>
            <person name="Land M."/>
            <person name="Hauser L."/>
            <person name="Kyrpides N."/>
            <person name="Lykidis A."/>
            <person name="Lovley D."/>
            <person name="Richardson P."/>
        </authorList>
    </citation>
    <scope>NUCLEOTIDE SEQUENCE [LARGE SCALE GENOMIC DNA]</scope>
    <source>
        <strain evidence="6">ATCC BAA-1014 / DSM 16622 / JCM 12645 / Bem</strain>
    </source>
</reference>
<protein>
    <submittedName>
        <fullName evidence="5">TPR domain protein</fullName>
    </submittedName>
</protein>